<comment type="caution">
    <text evidence="1">The sequence shown here is derived from an EMBL/GenBank/DDBJ whole genome shotgun (WGS) entry which is preliminary data.</text>
</comment>
<accession>A0A1R2CIX0</accession>
<name>A0A1R2CIX0_9CILI</name>
<sequence length="182" mass="21164">MDKQNHKISYDNYRPKSRDSALAFLLGICTKKPSSNHNSRTSSRFSVTIKSTTNKNNQRKFNYFNPKLAYQQLKISQSPYRIHTTRNSLSDLSVSKSEKDENGNKFNTFLVISTKQISGHNTKIRNKSQQMLCLEDNGKISDKNYCYRRSTFKQNQSYFKEDEAKKVKNKIDELNNAEIAGW</sequence>
<gene>
    <name evidence="1" type="ORF">SteCoe_9050</name>
</gene>
<proteinExistence type="predicted"/>
<reference evidence="1 2" key="1">
    <citation type="submission" date="2016-11" db="EMBL/GenBank/DDBJ databases">
        <title>The macronuclear genome of Stentor coeruleus: a giant cell with tiny introns.</title>
        <authorList>
            <person name="Slabodnick M."/>
            <person name="Ruby J.G."/>
            <person name="Reiff S.B."/>
            <person name="Swart E.C."/>
            <person name="Gosai S."/>
            <person name="Prabakaran S."/>
            <person name="Witkowska E."/>
            <person name="Larue G.E."/>
            <person name="Fisher S."/>
            <person name="Freeman R.M."/>
            <person name="Gunawardena J."/>
            <person name="Chu W."/>
            <person name="Stover N.A."/>
            <person name="Gregory B.D."/>
            <person name="Nowacki M."/>
            <person name="Derisi J."/>
            <person name="Roy S.W."/>
            <person name="Marshall W.F."/>
            <person name="Sood P."/>
        </authorList>
    </citation>
    <scope>NUCLEOTIDE SEQUENCE [LARGE SCALE GENOMIC DNA]</scope>
    <source>
        <strain evidence="1">WM001</strain>
    </source>
</reference>
<organism evidence="1 2">
    <name type="scientific">Stentor coeruleus</name>
    <dbReference type="NCBI Taxonomy" id="5963"/>
    <lineage>
        <taxon>Eukaryota</taxon>
        <taxon>Sar</taxon>
        <taxon>Alveolata</taxon>
        <taxon>Ciliophora</taxon>
        <taxon>Postciliodesmatophora</taxon>
        <taxon>Heterotrichea</taxon>
        <taxon>Heterotrichida</taxon>
        <taxon>Stentoridae</taxon>
        <taxon>Stentor</taxon>
    </lineage>
</organism>
<protein>
    <submittedName>
        <fullName evidence="1">Uncharacterized protein</fullName>
    </submittedName>
</protein>
<dbReference type="EMBL" id="MPUH01000138">
    <property type="protein sequence ID" value="OMJ88941.1"/>
    <property type="molecule type" value="Genomic_DNA"/>
</dbReference>
<dbReference type="Proteomes" id="UP000187209">
    <property type="component" value="Unassembled WGS sequence"/>
</dbReference>
<dbReference type="AlphaFoldDB" id="A0A1R2CIX0"/>
<evidence type="ECO:0000313" key="1">
    <source>
        <dbReference type="EMBL" id="OMJ88941.1"/>
    </source>
</evidence>
<evidence type="ECO:0000313" key="2">
    <source>
        <dbReference type="Proteomes" id="UP000187209"/>
    </source>
</evidence>
<keyword evidence="2" id="KW-1185">Reference proteome</keyword>